<proteinExistence type="inferred from homology"/>
<dbReference type="InterPro" id="IPR042568">
    <property type="entry name" value="QSOX_FAD-bd_sf"/>
</dbReference>
<dbReference type="PANTHER" id="PTHR22897:SF8">
    <property type="entry name" value="SULFHYDRYL OXIDASE"/>
    <property type="match status" value="1"/>
</dbReference>
<keyword evidence="7" id="KW-1015">Disulfide bond</keyword>
<evidence type="ECO:0000256" key="9">
    <source>
        <dbReference type="ARBA" id="ARBA00048864"/>
    </source>
</evidence>
<evidence type="ECO:0000256" key="8">
    <source>
        <dbReference type="ARBA" id="ARBA00023180"/>
    </source>
</evidence>
<evidence type="ECO:0000256" key="2">
    <source>
        <dbReference type="ARBA" id="ARBA00006041"/>
    </source>
</evidence>
<keyword evidence="8" id="KW-0325">Glycoprotein</keyword>
<keyword evidence="5 10" id="KW-0274">FAD</keyword>
<evidence type="ECO:0000256" key="4">
    <source>
        <dbReference type="ARBA" id="ARBA00022729"/>
    </source>
</evidence>
<dbReference type="InterPro" id="IPR039798">
    <property type="entry name" value="Sulfhydryl_oxidase"/>
</dbReference>
<dbReference type="Pfam" id="PF00085">
    <property type="entry name" value="Thioredoxin"/>
    <property type="match status" value="1"/>
</dbReference>
<dbReference type="InterPro" id="IPR036774">
    <property type="entry name" value="ERV/ALR_sulphydryl_oxid_sf"/>
</dbReference>
<evidence type="ECO:0000256" key="3">
    <source>
        <dbReference type="ARBA" id="ARBA00022630"/>
    </source>
</evidence>
<feature type="domain" description="Thioredoxin" evidence="12">
    <location>
        <begin position="23"/>
        <end position="151"/>
    </location>
</feature>
<protein>
    <recommendedName>
        <fullName evidence="10">Sulfhydryl oxidase</fullName>
        <ecNumber evidence="10">1.8.3.2</ecNumber>
    </recommendedName>
</protein>
<dbReference type="PROSITE" id="PS51324">
    <property type="entry name" value="ERV_ALR"/>
    <property type="match status" value="1"/>
</dbReference>
<evidence type="ECO:0000313" key="14">
    <source>
        <dbReference type="Proteomes" id="UP001159427"/>
    </source>
</evidence>
<dbReference type="EMBL" id="CALNXI010001326">
    <property type="protein sequence ID" value="CAH3164969.1"/>
    <property type="molecule type" value="Genomic_DNA"/>
</dbReference>
<keyword evidence="4" id="KW-0732">Signal</keyword>
<evidence type="ECO:0000256" key="1">
    <source>
        <dbReference type="ARBA" id="ARBA00001974"/>
    </source>
</evidence>
<dbReference type="InterPro" id="IPR041269">
    <property type="entry name" value="QSOX_Trx1"/>
</dbReference>
<feature type="transmembrane region" description="Helical" evidence="10">
    <location>
        <begin position="597"/>
        <end position="615"/>
    </location>
</feature>
<keyword evidence="10" id="KW-0812">Transmembrane</keyword>
<dbReference type="PROSITE" id="PS51352">
    <property type="entry name" value="THIOREDOXIN_2"/>
    <property type="match status" value="1"/>
</dbReference>
<dbReference type="Pfam" id="PF04777">
    <property type="entry name" value="Evr1_Alr"/>
    <property type="match status" value="1"/>
</dbReference>
<evidence type="ECO:0000256" key="6">
    <source>
        <dbReference type="ARBA" id="ARBA00023002"/>
    </source>
</evidence>
<dbReference type="InterPro" id="IPR013766">
    <property type="entry name" value="Thioredoxin_domain"/>
</dbReference>
<keyword evidence="6 10" id="KW-0560">Oxidoreductase</keyword>
<organism evidence="13 14">
    <name type="scientific">Porites evermanni</name>
    <dbReference type="NCBI Taxonomy" id="104178"/>
    <lineage>
        <taxon>Eukaryota</taxon>
        <taxon>Metazoa</taxon>
        <taxon>Cnidaria</taxon>
        <taxon>Anthozoa</taxon>
        <taxon>Hexacorallia</taxon>
        <taxon>Scleractinia</taxon>
        <taxon>Fungiina</taxon>
        <taxon>Poritidae</taxon>
        <taxon>Porites</taxon>
    </lineage>
</organism>
<evidence type="ECO:0000256" key="5">
    <source>
        <dbReference type="ARBA" id="ARBA00022827"/>
    </source>
</evidence>
<dbReference type="Pfam" id="PF18371">
    <property type="entry name" value="FAD_SOX"/>
    <property type="match status" value="1"/>
</dbReference>
<dbReference type="SUPFAM" id="SSF52833">
    <property type="entry name" value="Thioredoxin-like"/>
    <property type="match status" value="1"/>
</dbReference>
<comment type="cofactor">
    <cofactor evidence="1 10">
        <name>FAD</name>
        <dbReference type="ChEBI" id="CHEBI:57692"/>
    </cofactor>
</comment>
<sequence>MADHLLVCRCFLVVFVFYCSLRLSYGVLYSSADHIVLLENDTISSVIHNSQSAWIVEFYSSFCGHCHAFAPTWKTLARMAKDWRKLIHVGAIDCAEERNLQTCINYEIEGYPTVKFFNASSPSSNLGEKFPGEKTLLNLLHKMVKVAELQKNLGLVRADVDFIPVGKEFVSSFIEGRSRRTSENYDELALIFEVPTSYIGREVILDFIQCPRLGVRRVLNKNKDLVEKYAIKKFPSLVLVHRKGTFRHLSHDEKTHSGFKTALDEVCQVVRPFPELSAVKDAMDVYKKRHGKEDQRKQQAGSSSEVYMQDLESGLSYMFNVEVGSKLIFHKVELTALQSFVAMLGKCFPGRPSLRGVFSKLSVKLIPQPRKTMLRSEYLYHLKDAQMHLKSSQSSDGFHSPLPSKAKWAACAGSQPKYRGYPCSLWTLFHTLTVNCGRSSGLTGLDVLLRIQDYIKYFFSCDYCRKHFMAMSKNLKTEVDSHNSAILWMWSRHNKVNKRLAGDNSEDPKHPKIQFPSKDLCEECRLPGTSTGDEIHWNEGVVLEFLKNHYGLDNIRIKKPPARSSPELEDTDIVSKGHFISHLSAIGLSSIDASMCLILYSAIALAVIALYVYFIRRRRRAVKVRVHAP</sequence>
<dbReference type="InterPro" id="IPR017937">
    <property type="entry name" value="Thioredoxin_CS"/>
</dbReference>
<dbReference type="EC" id="1.8.3.2" evidence="10"/>
<evidence type="ECO:0000259" key="11">
    <source>
        <dbReference type="PROSITE" id="PS51324"/>
    </source>
</evidence>
<gene>
    <name evidence="13" type="ORF">PEVE_00005155</name>
</gene>
<reference evidence="13 14" key="1">
    <citation type="submission" date="2022-05" db="EMBL/GenBank/DDBJ databases">
        <authorList>
            <consortium name="Genoscope - CEA"/>
            <person name="William W."/>
        </authorList>
    </citation>
    <scope>NUCLEOTIDE SEQUENCE [LARGE SCALE GENOMIC DNA]</scope>
</reference>
<dbReference type="InterPro" id="IPR040986">
    <property type="entry name" value="QSOX_FAD-bd_dom"/>
</dbReference>
<dbReference type="Gene3D" id="3.40.30.10">
    <property type="entry name" value="Glutaredoxin"/>
    <property type="match status" value="2"/>
</dbReference>
<dbReference type="SUPFAM" id="SSF69000">
    <property type="entry name" value="FAD-dependent thiol oxidase"/>
    <property type="match status" value="1"/>
</dbReference>
<evidence type="ECO:0000256" key="10">
    <source>
        <dbReference type="RuleBase" id="RU371123"/>
    </source>
</evidence>
<evidence type="ECO:0000256" key="7">
    <source>
        <dbReference type="ARBA" id="ARBA00023157"/>
    </source>
</evidence>
<keyword evidence="10" id="KW-1133">Transmembrane helix</keyword>
<comment type="similarity">
    <text evidence="2 10">Belongs to the quiescin-sulfhydryl oxidase (QSOX) family.</text>
</comment>
<name>A0ABN8QI11_9CNID</name>
<dbReference type="Pfam" id="PF18108">
    <property type="entry name" value="QSOX_Trx1"/>
    <property type="match status" value="1"/>
</dbReference>
<evidence type="ECO:0000313" key="13">
    <source>
        <dbReference type="EMBL" id="CAH3164969.1"/>
    </source>
</evidence>
<keyword evidence="14" id="KW-1185">Reference proteome</keyword>
<dbReference type="InterPro" id="IPR017905">
    <property type="entry name" value="ERV/ALR_sulphydryl_oxidase"/>
</dbReference>
<dbReference type="Gene3D" id="1.20.120.1960">
    <property type="entry name" value="QSOX sulfhydryl oxidase domain"/>
    <property type="match status" value="1"/>
</dbReference>
<evidence type="ECO:0000259" key="12">
    <source>
        <dbReference type="PROSITE" id="PS51352"/>
    </source>
</evidence>
<comment type="function">
    <text evidence="10">Catalyzes the oxidation of sulfhydryl groups in peptide and protein thiols to disulfides with the reduction of oxygen to hydrogen peroxide.</text>
</comment>
<dbReference type="Gene3D" id="1.20.120.310">
    <property type="entry name" value="ERV/ALR sulfhydryl oxidase domain"/>
    <property type="match status" value="1"/>
</dbReference>
<comment type="catalytic activity">
    <reaction evidence="9 10">
        <text>2 R'C(R)SH + O2 = R'C(R)S-S(R)CR' + H2O2</text>
        <dbReference type="Rhea" id="RHEA:17357"/>
        <dbReference type="ChEBI" id="CHEBI:15379"/>
        <dbReference type="ChEBI" id="CHEBI:16240"/>
        <dbReference type="ChEBI" id="CHEBI:16520"/>
        <dbReference type="ChEBI" id="CHEBI:17412"/>
        <dbReference type="EC" id="1.8.3.2"/>
    </reaction>
</comment>
<dbReference type="CDD" id="cd02992">
    <property type="entry name" value="PDI_a_QSOX"/>
    <property type="match status" value="1"/>
</dbReference>
<dbReference type="PANTHER" id="PTHR22897">
    <property type="entry name" value="QUIESCIN Q6-RELATED SULFHYDRYL OXIDASE"/>
    <property type="match status" value="1"/>
</dbReference>
<keyword evidence="10" id="KW-0472">Membrane</keyword>
<comment type="caution">
    <text evidence="13">The sequence shown here is derived from an EMBL/GenBank/DDBJ whole genome shotgun (WGS) entry which is preliminary data.</text>
</comment>
<accession>A0ABN8QI11</accession>
<dbReference type="Proteomes" id="UP001159427">
    <property type="component" value="Unassembled WGS sequence"/>
</dbReference>
<feature type="domain" description="ERV/ALR sulfhydryl oxidase" evidence="11">
    <location>
        <begin position="414"/>
        <end position="514"/>
    </location>
</feature>
<dbReference type="InterPro" id="IPR036249">
    <property type="entry name" value="Thioredoxin-like_sf"/>
</dbReference>
<dbReference type="PROSITE" id="PS00194">
    <property type="entry name" value="THIOREDOXIN_1"/>
    <property type="match status" value="1"/>
</dbReference>
<keyword evidence="3 10" id="KW-0285">Flavoprotein</keyword>